<evidence type="ECO:0000256" key="10">
    <source>
        <dbReference type="ARBA" id="ARBA00022889"/>
    </source>
</evidence>
<keyword evidence="11" id="KW-0965">Cell junction</keyword>
<dbReference type="FunFam" id="2.60.40.60:FF:000031">
    <property type="entry name" value="Cadherin 3"/>
    <property type="match status" value="1"/>
</dbReference>
<feature type="compositionally biased region" description="Polar residues" evidence="16">
    <location>
        <begin position="1266"/>
        <end position="1288"/>
    </location>
</feature>
<dbReference type="InterPro" id="IPR027397">
    <property type="entry name" value="Catenin-bd_sf"/>
</dbReference>
<dbReference type="InterPro" id="IPR002126">
    <property type="entry name" value="Cadherin-like_dom"/>
</dbReference>
<dbReference type="PANTHER" id="PTHR24025:SF1">
    <property type="entry name" value="DESMOGLEIN-2"/>
    <property type="match status" value="1"/>
</dbReference>
<evidence type="ECO:0000259" key="18">
    <source>
        <dbReference type="PROSITE" id="PS50268"/>
    </source>
</evidence>
<gene>
    <name evidence="19" type="ORF">DBR06_SOUSAS13010030</name>
</gene>
<dbReference type="Proteomes" id="UP000295264">
    <property type="component" value="Unassembled WGS sequence"/>
</dbReference>
<reference evidence="19 20" key="1">
    <citation type="journal article" date="2018" name="Genomics">
        <title>Molecular footprints of inshore aquatic adaptation in Indo-Pacific humpback dolphin (Sousa chinensis).</title>
        <authorList>
            <person name="Ming Y."/>
            <person name="Jian J."/>
            <person name="Yu F."/>
            <person name="Yu X."/>
            <person name="Wang J."/>
            <person name="Liu W."/>
        </authorList>
    </citation>
    <scope>NUCLEOTIDE SEQUENCE [LARGE SCALE GENOMIC DNA]</scope>
    <source>
        <strain evidence="19">MY-2018</strain>
        <tissue evidence="19">Skin</tissue>
    </source>
</reference>
<evidence type="ECO:0000256" key="13">
    <source>
        <dbReference type="ARBA" id="ARBA00023136"/>
    </source>
</evidence>
<dbReference type="EMBL" id="QWLN02000558">
    <property type="protein sequence ID" value="TEA42046.1"/>
    <property type="molecule type" value="Genomic_DNA"/>
</dbReference>
<dbReference type="PRINTS" id="PR01818">
    <property type="entry name" value="DESMOCADHERN"/>
</dbReference>
<dbReference type="PRINTS" id="PR00205">
    <property type="entry name" value="CADHERIN"/>
</dbReference>
<keyword evidence="12 17" id="KW-1133">Transmembrane helix</keyword>
<dbReference type="FunFam" id="2.60.40.60:FF:000083">
    <property type="entry name" value="Desmoglein 1"/>
    <property type="match status" value="1"/>
</dbReference>
<dbReference type="FunFam" id="2.60.40.60:FF:000011">
    <property type="entry name" value="Cadherin 1"/>
    <property type="match status" value="1"/>
</dbReference>
<proteinExistence type="predicted"/>
<evidence type="ECO:0000256" key="7">
    <source>
        <dbReference type="ARBA" id="ARBA00022729"/>
    </source>
</evidence>
<organism evidence="19 20">
    <name type="scientific">Sousa chinensis</name>
    <name type="common">Indo-pacific humpbacked dolphin</name>
    <name type="synonym">Steno chinensis</name>
    <dbReference type="NCBI Taxonomy" id="103600"/>
    <lineage>
        <taxon>Eukaryota</taxon>
        <taxon>Metazoa</taxon>
        <taxon>Chordata</taxon>
        <taxon>Craniata</taxon>
        <taxon>Vertebrata</taxon>
        <taxon>Euteleostomi</taxon>
        <taxon>Mammalia</taxon>
        <taxon>Eutheria</taxon>
        <taxon>Laurasiatheria</taxon>
        <taxon>Artiodactyla</taxon>
        <taxon>Whippomorpha</taxon>
        <taxon>Cetacea</taxon>
        <taxon>Odontoceti</taxon>
        <taxon>Delphinidae</taxon>
        <taxon>Sousa</taxon>
    </lineage>
</organism>
<comment type="subcellular location">
    <subcellularLocation>
        <location evidence="2">Cell junction</location>
        <location evidence="2">Desmosome</location>
    </subcellularLocation>
    <subcellularLocation>
        <location evidence="1">Cell membrane</location>
        <topology evidence="1">Single-pass type I membrane protein</topology>
    </subcellularLocation>
</comment>
<protein>
    <recommendedName>
        <fullName evidence="18">Cadherin domain-containing protein</fullName>
    </recommendedName>
</protein>
<feature type="transmembrane region" description="Helical" evidence="17">
    <location>
        <begin position="779"/>
        <end position="803"/>
    </location>
</feature>
<evidence type="ECO:0000256" key="6">
    <source>
        <dbReference type="ARBA" id="ARBA00022723"/>
    </source>
</evidence>
<dbReference type="Pfam" id="PF00028">
    <property type="entry name" value="Cadherin"/>
    <property type="match status" value="3"/>
</dbReference>
<dbReference type="PROSITE" id="PS50268">
    <property type="entry name" value="CADHERIN_2"/>
    <property type="match status" value="4"/>
</dbReference>
<dbReference type="InterPro" id="IPR009122">
    <property type="entry name" value="Desmosomal_cadherin"/>
</dbReference>
<dbReference type="PANTHER" id="PTHR24025">
    <property type="entry name" value="DESMOGLEIN FAMILY MEMBER"/>
    <property type="match status" value="1"/>
</dbReference>
<keyword evidence="8" id="KW-0677">Repeat</keyword>
<dbReference type="GO" id="GO:0007156">
    <property type="term" value="P:homophilic cell adhesion via plasma membrane adhesion molecules"/>
    <property type="evidence" value="ECO:0007669"/>
    <property type="project" value="InterPro"/>
</dbReference>
<keyword evidence="14" id="KW-0325">Glycoprotein</keyword>
<dbReference type="FunFam" id="4.10.900.10:FF:000003">
    <property type="entry name" value="Desmoglein 1"/>
    <property type="match status" value="1"/>
</dbReference>
<dbReference type="PROSITE" id="PS00232">
    <property type="entry name" value="CADHERIN_1"/>
    <property type="match status" value="3"/>
</dbReference>
<dbReference type="SMART" id="SM00112">
    <property type="entry name" value="CA"/>
    <property type="match status" value="4"/>
</dbReference>
<dbReference type="Gene3D" id="2.60.40.60">
    <property type="entry name" value="Cadherins"/>
    <property type="match status" value="5"/>
</dbReference>
<evidence type="ECO:0000256" key="2">
    <source>
        <dbReference type="ARBA" id="ARBA00004568"/>
    </source>
</evidence>
<evidence type="ECO:0000313" key="20">
    <source>
        <dbReference type="Proteomes" id="UP000295264"/>
    </source>
</evidence>
<dbReference type="InterPro" id="IPR050971">
    <property type="entry name" value="Cadherin-domain_protein"/>
</dbReference>
<feature type="domain" description="Cadherin" evidence="18">
    <location>
        <begin position="450"/>
        <end position="565"/>
    </location>
</feature>
<evidence type="ECO:0000256" key="3">
    <source>
        <dbReference type="ARBA" id="ARBA00022475"/>
    </source>
</evidence>
<keyword evidence="6" id="KW-0479">Metal-binding</keyword>
<evidence type="ECO:0000256" key="14">
    <source>
        <dbReference type="ARBA" id="ARBA00023180"/>
    </source>
</evidence>
<keyword evidence="7" id="KW-0732">Signal</keyword>
<evidence type="ECO:0000256" key="9">
    <source>
        <dbReference type="ARBA" id="ARBA00022837"/>
    </source>
</evidence>
<evidence type="ECO:0000256" key="5">
    <source>
        <dbReference type="ARBA" id="ARBA00022692"/>
    </source>
</evidence>
<dbReference type="InterPro" id="IPR015919">
    <property type="entry name" value="Cadherin-like_sf"/>
</dbReference>
<evidence type="ECO:0000313" key="19">
    <source>
        <dbReference type="EMBL" id="TEA42046.1"/>
    </source>
</evidence>
<dbReference type="CDD" id="cd11304">
    <property type="entry name" value="Cadherin_repeat"/>
    <property type="match status" value="3"/>
</dbReference>
<dbReference type="FunFam" id="2.60.40.60:FF:000068">
    <property type="entry name" value="Desmoglein 1"/>
    <property type="match status" value="1"/>
</dbReference>
<keyword evidence="10" id="KW-0130">Cell adhesion</keyword>
<feature type="domain" description="Cadherin" evidence="18">
    <location>
        <begin position="572"/>
        <end position="669"/>
    </location>
</feature>
<dbReference type="PRINTS" id="PR01819">
    <property type="entry name" value="DESMOGLEIN"/>
</dbReference>
<comment type="caution">
    <text evidence="19">The sequence shown here is derived from an EMBL/GenBank/DDBJ whole genome shotgun (WGS) entry which is preliminary data.</text>
</comment>
<feature type="domain" description="Cadherin" evidence="18">
    <location>
        <begin position="240"/>
        <end position="329"/>
    </location>
</feature>
<dbReference type="Gene3D" id="4.10.900.10">
    <property type="entry name" value="TCF3-CBD (Catenin binding domain)"/>
    <property type="match status" value="1"/>
</dbReference>
<keyword evidence="9 15" id="KW-0106">Calcium</keyword>
<dbReference type="InterPro" id="IPR020894">
    <property type="entry name" value="Cadherin_CS"/>
</dbReference>
<keyword evidence="3" id="KW-1003">Cell membrane</keyword>
<evidence type="ECO:0000256" key="16">
    <source>
        <dbReference type="SAM" id="MobiDB-lite"/>
    </source>
</evidence>
<dbReference type="GO" id="GO:0005886">
    <property type="term" value="C:plasma membrane"/>
    <property type="evidence" value="ECO:0007669"/>
    <property type="project" value="UniProtKB-SubCell"/>
</dbReference>
<keyword evidence="20" id="KW-1185">Reference proteome</keyword>
<evidence type="ECO:0000256" key="4">
    <source>
        <dbReference type="ARBA" id="ARBA00022685"/>
    </source>
</evidence>
<keyword evidence="13 17" id="KW-0472">Membrane</keyword>
<dbReference type="GO" id="GO:0005509">
    <property type="term" value="F:calcium ion binding"/>
    <property type="evidence" value="ECO:0007669"/>
    <property type="project" value="UniProtKB-UniRule"/>
</dbReference>
<feature type="region of interest" description="Disordered" evidence="16">
    <location>
        <begin position="1247"/>
        <end position="1288"/>
    </location>
</feature>
<evidence type="ECO:0000256" key="17">
    <source>
        <dbReference type="SAM" id="Phobius"/>
    </source>
</evidence>
<evidence type="ECO:0000256" key="11">
    <source>
        <dbReference type="ARBA" id="ARBA00022949"/>
    </source>
</evidence>
<evidence type="ECO:0000256" key="1">
    <source>
        <dbReference type="ARBA" id="ARBA00004251"/>
    </source>
</evidence>
<keyword evidence="5 17" id="KW-0812">Transmembrane</keyword>
<name>A0A484H3K9_SOUCH</name>
<dbReference type="FunFam" id="2.60.40.60:FF:000074">
    <property type="entry name" value="Desmoglein 4"/>
    <property type="match status" value="1"/>
</dbReference>
<feature type="region of interest" description="Disordered" evidence="16">
    <location>
        <begin position="1"/>
        <end position="20"/>
    </location>
</feature>
<dbReference type="GO" id="GO:0030057">
    <property type="term" value="C:desmosome"/>
    <property type="evidence" value="ECO:0007669"/>
    <property type="project" value="UniProtKB-SubCell"/>
</dbReference>
<evidence type="ECO:0000256" key="12">
    <source>
        <dbReference type="ARBA" id="ARBA00022989"/>
    </source>
</evidence>
<accession>A0A484H3K9</accession>
<keyword evidence="4" id="KW-0165">Cleavage on pair of basic residues</keyword>
<evidence type="ECO:0000256" key="15">
    <source>
        <dbReference type="PROSITE-ProRule" id="PRU00043"/>
    </source>
</evidence>
<feature type="domain" description="Cadherin" evidence="18">
    <location>
        <begin position="330"/>
        <end position="442"/>
    </location>
</feature>
<evidence type="ECO:0000256" key="8">
    <source>
        <dbReference type="ARBA" id="ARBA00022737"/>
    </source>
</evidence>
<dbReference type="SUPFAM" id="SSF49313">
    <property type="entry name" value="Cadherin-like"/>
    <property type="match status" value="5"/>
</dbReference>
<sequence length="1288" mass="141328">MEAVGAAAAPPPRGSRHPGAAVTWGNTCIPRLQEGAPNSFFNYSAGGPFTSGRLRWFSQPAPEDMLYSDHQEAQEVHGGGRAWPVTAVAEGRAPRTAQTSLKLTELKMFKGKREGVGMEDRRQSVSITPFILSAICYQFGNLHKSMVLQNLHDLLGPSYYTFYSWSQMAIAIPNVTSLLSSLQKQICFNFGDGLHLEALHSRNENKLLPKHTHSVRQKRAWITAPVALREGEDLSRKNPIAKIHSDVAEEKDLKITYKYTGKGITEPPFGVFVFNKDTGLLNITTILDREETPFFLLMGYALDEKGNNLEKPIELRIKVLDINDNEPVFTQDVFVGSVEELSAANTLVMKITATDADEPNTLNSKISYRIVSQEPASSPLFYLNKDTGEVYTTTIALDREEHSSYTLTVEARDGNGQVTDKPVKQAQVQIHILDVNDNIPVVENKVYEGIVEENKANVEVLRIKVFDADEVGSDNWLANFTFASGNEGGYFHIETDTQTNEGIVTLIKEVDYEEMKNLDVNIIVTNKAAFHKSVKNKYKPTPIPIKVKVKNVKEGIYFKSSIIQFHTSESVEKSSQSQIMGKFQAFDGDTGQVARVKYAKFEDIDNWISVDSATSEIRLVKIPDYESRYVQNGTYTAKILAVTEEYPRKTITGTISITVEDINDNCPTLVDPVQTVCDDVQYVNVTAEDLDGPQNSWPFSFSVIDKPAGMAERWKIVSRESTSMLLQQKERTLGRSDIHLLIADSKGFSCPEKQVLKLTVCKCVEGGGCVEMWIDSYVGLGPAAIALIMFALLLLLLVPLLLLKCRCGKGAKGFTPIPGTIEMLHPWNNEGAPPEDKAVLPLLEADHRDCAAVGGGAGAVTTKGATVKGSSSASFIKGQHEMSEVDGRWEEYRSFVSGGATQVTGTAGALMTTETLRTMRATVASREVAGARAAAVAVNEEFLRSYFTEKAASYAEEDDIHTAKDCLLVYSQEETDSLQGSIGCCSFIEGELDDGFLDDLGWKFKTLAEVCWGQKIEMDMEIEQRPKPMRETDVKAASHSFYEQTRVNSENTYPSGSSFQVPKPLHEANTEKVTQEIVTEKSVSSRQAQKVAAPLSDPLASGNVIVTETSYTTGSTVPLSTVVLDPRQSEGLMVTERVYAPASLLGEQQYASEGGIMVTERVIQPHGGSPGPLEGTLHLPDAHYVMVRERERFLTPSSRVQPPLAAHSVAVGQNVTVMERVLTPASTLQSNYQIPSETSVMAKKTVVSGAGVPGPPPDSGFKESSHSNYTITTSSTRVSKPSTVQQFS</sequence>